<organism evidence="9 10">
    <name type="scientific">Trichoderma semiorbis</name>
    <dbReference type="NCBI Taxonomy" id="1491008"/>
    <lineage>
        <taxon>Eukaryota</taxon>
        <taxon>Fungi</taxon>
        <taxon>Dikarya</taxon>
        <taxon>Ascomycota</taxon>
        <taxon>Pezizomycotina</taxon>
        <taxon>Sordariomycetes</taxon>
        <taxon>Hypocreomycetidae</taxon>
        <taxon>Hypocreales</taxon>
        <taxon>Hypocreaceae</taxon>
        <taxon>Trichoderma</taxon>
    </lineage>
</organism>
<dbReference type="GO" id="GO:0005737">
    <property type="term" value="C:cytoplasm"/>
    <property type="evidence" value="ECO:0007669"/>
    <property type="project" value="TreeGrafter"/>
</dbReference>
<dbReference type="Pfam" id="PF00254">
    <property type="entry name" value="FKBP_C"/>
    <property type="match status" value="1"/>
</dbReference>
<sequence length="123" mass="13430">MAGQLTKTILEEGSGDSPKAGDTVIMGYTGWLKDTSKPDNKGKKFDASYDRDEDFRTKIGVGQVIAGWDDGVVNMKLGEKARLDIPSHLAYGNRSVGNNLIPANSDLIFDVHLKRIIPKPITQ</sequence>
<comment type="similarity">
    <text evidence="5">Belongs to the FKBP-type PPIase family. FKBP1 subfamily.</text>
</comment>
<dbReference type="PANTHER" id="PTHR10516">
    <property type="entry name" value="PEPTIDYL-PROLYL CIS-TRANS ISOMERASE"/>
    <property type="match status" value="1"/>
</dbReference>
<feature type="domain" description="PPIase FKBP-type" evidence="8">
    <location>
        <begin position="21"/>
        <end position="117"/>
    </location>
</feature>
<evidence type="ECO:0000256" key="6">
    <source>
        <dbReference type="PROSITE-ProRule" id="PRU00277"/>
    </source>
</evidence>
<evidence type="ECO:0000256" key="7">
    <source>
        <dbReference type="SAM" id="MobiDB-lite"/>
    </source>
</evidence>
<evidence type="ECO:0000256" key="3">
    <source>
        <dbReference type="ARBA" id="ARBA00023110"/>
    </source>
</evidence>
<comment type="caution">
    <text evidence="9">The sequence shown here is derived from an EMBL/GenBank/DDBJ whole genome shotgun (WGS) entry which is preliminary data.</text>
</comment>
<keyword evidence="10" id="KW-1185">Reference proteome</keyword>
<keyword evidence="3 6" id="KW-0697">Rotamase</keyword>
<evidence type="ECO:0000259" key="8">
    <source>
        <dbReference type="PROSITE" id="PS50059"/>
    </source>
</evidence>
<evidence type="ECO:0000313" key="10">
    <source>
        <dbReference type="Proteomes" id="UP000826573"/>
    </source>
</evidence>
<gene>
    <name evidence="9" type="ORF">TsFJ059_010038</name>
</gene>
<evidence type="ECO:0000256" key="5">
    <source>
        <dbReference type="ARBA" id="ARBA00038106"/>
    </source>
</evidence>
<dbReference type="AlphaFoldDB" id="A0A9P8HFB1"/>
<dbReference type="Gene3D" id="3.10.50.40">
    <property type="match status" value="1"/>
</dbReference>
<dbReference type="EMBL" id="JAIMJC010000004">
    <property type="protein sequence ID" value="KAH0526753.1"/>
    <property type="molecule type" value="Genomic_DNA"/>
</dbReference>
<comment type="catalytic activity">
    <reaction evidence="1 6">
        <text>[protein]-peptidylproline (omega=180) = [protein]-peptidylproline (omega=0)</text>
        <dbReference type="Rhea" id="RHEA:16237"/>
        <dbReference type="Rhea" id="RHEA-COMP:10747"/>
        <dbReference type="Rhea" id="RHEA-COMP:10748"/>
        <dbReference type="ChEBI" id="CHEBI:83833"/>
        <dbReference type="ChEBI" id="CHEBI:83834"/>
        <dbReference type="EC" id="5.2.1.8"/>
    </reaction>
</comment>
<evidence type="ECO:0000313" key="9">
    <source>
        <dbReference type="EMBL" id="KAH0526753.1"/>
    </source>
</evidence>
<evidence type="ECO:0000256" key="1">
    <source>
        <dbReference type="ARBA" id="ARBA00000971"/>
    </source>
</evidence>
<dbReference type="InterPro" id="IPR001179">
    <property type="entry name" value="PPIase_FKBP_dom"/>
</dbReference>
<reference evidence="9 10" key="1">
    <citation type="submission" date="2021-08" db="EMBL/GenBank/DDBJ databases">
        <title>The highly contiguous genome resource for Trichoderma semiorbis FJ059, a fungal antagonistic to plant pathogens.</title>
        <authorList>
            <person name="Liu T."/>
        </authorList>
    </citation>
    <scope>NUCLEOTIDE SEQUENCE [LARGE SCALE GENOMIC DNA]</scope>
    <source>
        <strain evidence="9 10">FJ059</strain>
    </source>
</reference>
<accession>A0A9P8HFB1</accession>
<feature type="region of interest" description="Disordered" evidence="7">
    <location>
        <begin position="1"/>
        <end position="21"/>
    </location>
</feature>
<protein>
    <recommendedName>
        <fullName evidence="2 6">peptidylprolyl isomerase</fullName>
        <ecNumber evidence="2 6">5.2.1.8</ecNumber>
    </recommendedName>
</protein>
<dbReference type="PROSITE" id="PS50059">
    <property type="entry name" value="FKBP_PPIASE"/>
    <property type="match status" value="1"/>
</dbReference>
<dbReference type="Proteomes" id="UP000826573">
    <property type="component" value="Unassembled WGS sequence"/>
</dbReference>
<evidence type="ECO:0000256" key="2">
    <source>
        <dbReference type="ARBA" id="ARBA00013194"/>
    </source>
</evidence>
<dbReference type="GO" id="GO:0003755">
    <property type="term" value="F:peptidyl-prolyl cis-trans isomerase activity"/>
    <property type="evidence" value="ECO:0007669"/>
    <property type="project" value="UniProtKB-KW"/>
</dbReference>
<dbReference type="SUPFAM" id="SSF54534">
    <property type="entry name" value="FKBP-like"/>
    <property type="match status" value="1"/>
</dbReference>
<proteinExistence type="inferred from homology"/>
<dbReference type="EC" id="5.2.1.8" evidence="2 6"/>
<evidence type="ECO:0000256" key="4">
    <source>
        <dbReference type="ARBA" id="ARBA00023235"/>
    </source>
</evidence>
<dbReference type="PANTHER" id="PTHR10516:SF443">
    <property type="entry name" value="FK506-BINDING PROTEIN 59-RELATED"/>
    <property type="match status" value="1"/>
</dbReference>
<keyword evidence="4 6" id="KW-0413">Isomerase</keyword>
<dbReference type="InterPro" id="IPR046357">
    <property type="entry name" value="PPIase_dom_sf"/>
</dbReference>
<dbReference type="FunFam" id="3.10.50.40:FF:000006">
    <property type="entry name" value="Peptidyl-prolyl cis-trans isomerase"/>
    <property type="match status" value="1"/>
</dbReference>
<name>A0A9P8HFB1_9HYPO</name>
<dbReference type="InterPro" id="IPR050689">
    <property type="entry name" value="FKBP-type_PPIase"/>
</dbReference>